<keyword evidence="4" id="KW-1185">Reference proteome</keyword>
<evidence type="ECO:0000313" key="3">
    <source>
        <dbReference type="EMBL" id="GJT98140.1"/>
    </source>
</evidence>
<dbReference type="Pfam" id="PF07727">
    <property type="entry name" value="RVT_2"/>
    <property type="match status" value="1"/>
</dbReference>
<dbReference type="EMBL" id="BQNB010020646">
    <property type="protein sequence ID" value="GJT98140.1"/>
    <property type="molecule type" value="Genomic_DNA"/>
</dbReference>
<protein>
    <submittedName>
        <fullName evidence="3">Retrovirus-related pol polyprotein from transposon TNT 1-94</fullName>
    </submittedName>
</protein>
<reference evidence="3" key="1">
    <citation type="journal article" date="2022" name="Int. J. Mol. Sci.">
        <title>Draft Genome of Tanacetum Coccineum: Genomic Comparison of Closely Related Tanacetum-Family Plants.</title>
        <authorList>
            <person name="Yamashiro T."/>
            <person name="Shiraishi A."/>
            <person name="Nakayama K."/>
            <person name="Satake H."/>
        </authorList>
    </citation>
    <scope>NUCLEOTIDE SEQUENCE</scope>
</reference>
<sequence length="369" mass="41996">MLEENDYESWKIRIERYIKGKTHEDAYDSDVDDETMRAAASIFYGLIYHQLQLYDPSVDQYLATNDRQMFPTEASPDSLCLIPTSACLILLRYFMNWTNKLKDFFVPKRIVPENIVIDSALILLVKLVSCVKECLEGNIPVKKDKYSSLKDSRMMGMKPAVGLSKTQSKSDNQKSRVLPSKNVARPKTTPKYIRKTDITVAPRIVPQWKPTGRQFLLCDIYGPKKSLTPIAKPLELSSSVSSSSPTTVIFRLYILSYGIWIQGDLFAYEMNSTFKMSMMGQMSFFLGLQISQNPRGIFINQAKYALEILKKYALTQAPITLNAKPTEMHLHAIKRIFRYLKGTLNMGLWYPKDSGFALTAFADADYAGC</sequence>
<dbReference type="PANTHER" id="PTHR11439">
    <property type="entry name" value="GAG-POL-RELATED RETROTRANSPOSON"/>
    <property type="match status" value="1"/>
</dbReference>
<comment type="caution">
    <text evidence="3">The sequence shown here is derived from an EMBL/GenBank/DDBJ whole genome shotgun (WGS) entry which is preliminary data.</text>
</comment>
<name>A0ABQ5IDU6_9ASTR</name>
<organism evidence="3 4">
    <name type="scientific">Tanacetum coccineum</name>
    <dbReference type="NCBI Taxonomy" id="301880"/>
    <lineage>
        <taxon>Eukaryota</taxon>
        <taxon>Viridiplantae</taxon>
        <taxon>Streptophyta</taxon>
        <taxon>Embryophyta</taxon>
        <taxon>Tracheophyta</taxon>
        <taxon>Spermatophyta</taxon>
        <taxon>Magnoliopsida</taxon>
        <taxon>eudicotyledons</taxon>
        <taxon>Gunneridae</taxon>
        <taxon>Pentapetalae</taxon>
        <taxon>asterids</taxon>
        <taxon>campanulids</taxon>
        <taxon>Asterales</taxon>
        <taxon>Asteraceae</taxon>
        <taxon>Asteroideae</taxon>
        <taxon>Anthemideae</taxon>
        <taxon>Anthemidinae</taxon>
        <taxon>Tanacetum</taxon>
    </lineage>
</organism>
<dbReference type="PANTHER" id="PTHR11439:SF495">
    <property type="entry name" value="REVERSE TRANSCRIPTASE, RNA-DEPENDENT DNA POLYMERASE-RELATED"/>
    <property type="match status" value="1"/>
</dbReference>
<feature type="domain" description="Reverse transcriptase Ty1/copia-type" evidence="2">
    <location>
        <begin position="266"/>
        <end position="317"/>
    </location>
</feature>
<reference evidence="3" key="2">
    <citation type="submission" date="2022-01" db="EMBL/GenBank/DDBJ databases">
        <authorList>
            <person name="Yamashiro T."/>
            <person name="Shiraishi A."/>
            <person name="Satake H."/>
            <person name="Nakayama K."/>
        </authorList>
    </citation>
    <scope>NUCLEOTIDE SEQUENCE</scope>
</reference>
<gene>
    <name evidence="3" type="ORF">Tco_1093658</name>
</gene>
<dbReference type="InterPro" id="IPR013103">
    <property type="entry name" value="RVT_2"/>
</dbReference>
<dbReference type="Proteomes" id="UP001151760">
    <property type="component" value="Unassembled WGS sequence"/>
</dbReference>
<proteinExistence type="predicted"/>
<feature type="region of interest" description="Disordered" evidence="1">
    <location>
        <begin position="160"/>
        <end position="181"/>
    </location>
</feature>
<evidence type="ECO:0000313" key="4">
    <source>
        <dbReference type="Proteomes" id="UP001151760"/>
    </source>
</evidence>
<accession>A0ABQ5IDU6</accession>
<evidence type="ECO:0000259" key="2">
    <source>
        <dbReference type="Pfam" id="PF07727"/>
    </source>
</evidence>
<evidence type="ECO:0000256" key="1">
    <source>
        <dbReference type="SAM" id="MobiDB-lite"/>
    </source>
</evidence>